<evidence type="ECO:0000313" key="3">
    <source>
        <dbReference type="Proteomes" id="UP000422644"/>
    </source>
</evidence>
<gene>
    <name evidence="2" type="ORF">JMUB3870_1066</name>
</gene>
<sequence length="136" mass="15906">MIDPEKYMSGFYTWLGKEDYSRIPIFMTGFGDIFYYRNLGNGEYDISLLDIHYRDISVCTYTLEDFLKNYIVSENVKKEILRKELFEEAKKSKGILKKEEIYFFAPALIAGGAEELKYVDKGDAAVHHEILFQWGT</sequence>
<dbReference type="Proteomes" id="UP000422644">
    <property type="component" value="Chromosome"/>
</dbReference>
<protein>
    <recommendedName>
        <fullName evidence="1">T6SS immunity protein Tdi1 C-terminal domain-containing protein</fullName>
    </recommendedName>
</protein>
<organism evidence="2 3">
    <name type="scientific">Leptotrichia trevisanii</name>
    <dbReference type="NCBI Taxonomy" id="109328"/>
    <lineage>
        <taxon>Bacteria</taxon>
        <taxon>Fusobacteriati</taxon>
        <taxon>Fusobacteriota</taxon>
        <taxon>Fusobacteriia</taxon>
        <taxon>Fusobacteriales</taxon>
        <taxon>Leptotrichiaceae</taxon>
        <taxon>Leptotrichia</taxon>
    </lineage>
</organism>
<dbReference type="Pfam" id="PF08906">
    <property type="entry name" value="T6SS_Tdi1_C"/>
    <property type="match status" value="1"/>
</dbReference>
<feature type="domain" description="T6SS immunity protein Tdi1 C-terminal" evidence="1">
    <location>
        <begin position="65"/>
        <end position="133"/>
    </location>
</feature>
<proteinExistence type="predicted"/>
<dbReference type="InterPro" id="IPR015002">
    <property type="entry name" value="T6SS_Tdi1_C"/>
</dbReference>
<accession>A0A510JZY2</accession>
<evidence type="ECO:0000259" key="1">
    <source>
        <dbReference type="Pfam" id="PF08906"/>
    </source>
</evidence>
<reference evidence="2 3" key="1">
    <citation type="submission" date="2019-07" db="EMBL/GenBank/DDBJ databases">
        <title>Complete Genome Sequence of Leptotrichia trevisanii Strain JMUB3870.</title>
        <authorList>
            <person name="Watanabe S."/>
            <person name="Cui L."/>
        </authorList>
    </citation>
    <scope>NUCLEOTIDE SEQUENCE [LARGE SCALE GENOMIC DNA]</scope>
    <source>
        <strain evidence="2 3">JMUB3870</strain>
    </source>
</reference>
<evidence type="ECO:0000313" key="2">
    <source>
        <dbReference type="EMBL" id="BBM44948.1"/>
    </source>
</evidence>
<dbReference type="AlphaFoldDB" id="A0A510JZY2"/>
<keyword evidence="3" id="KW-1185">Reference proteome</keyword>
<name>A0A510JZY2_9FUSO</name>
<dbReference type="EMBL" id="AP019831">
    <property type="protein sequence ID" value="BBM44948.1"/>
    <property type="molecule type" value="Genomic_DNA"/>
</dbReference>